<dbReference type="GO" id="GO:0005886">
    <property type="term" value="C:plasma membrane"/>
    <property type="evidence" value="ECO:0007669"/>
    <property type="project" value="TreeGrafter"/>
</dbReference>
<dbReference type="InterPro" id="IPR000269">
    <property type="entry name" value="Cu_amine_oxidase"/>
</dbReference>
<feature type="modified residue" description="2',4',5'-topaquinone" evidence="7">
    <location>
        <position position="549"/>
    </location>
</feature>
<evidence type="ECO:0000259" key="10">
    <source>
        <dbReference type="Pfam" id="PF01179"/>
    </source>
</evidence>
<evidence type="ECO:0000256" key="1">
    <source>
        <dbReference type="ARBA" id="ARBA00007983"/>
    </source>
</evidence>
<keyword evidence="9" id="KW-0812">Transmembrane</keyword>
<dbReference type="Proteomes" id="UP000013827">
    <property type="component" value="Unassembled WGS sequence"/>
</dbReference>
<dbReference type="PROSITE" id="PS01165">
    <property type="entry name" value="COPPER_AMINE_OXID_2"/>
    <property type="match status" value="1"/>
</dbReference>
<dbReference type="HOGENOM" id="CLU_348653_0_0_1"/>
<dbReference type="STRING" id="2903.R1DGH5"/>
<evidence type="ECO:0000313" key="11">
    <source>
        <dbReference type="EnsemblProtists" id="EOD34638"/>
    </source>
</evidence>
<feature type="transmembrane region" description="Helical" evidence="9">
    <location>
        <begin position="33"/>
        <end position="52"/>
    </location>
</feature>
<dbReference type="KEGG" id="ehx:EMIHUDRAFT_111175"/>
<dbReference type="SUPFAM" id="SSF54416">
    <property type="entry name" value="Amine oxidase N-terminal region"/>
    <property type="match status" value="1"/>
</dbReference>
<dbReference type="InterPro" id="IPR036460">
    <property type="entry name" value="Cu_amine_oxidase_C_sf"/>
</dbReference>
<evidence type="ECO:0000256" key="5">
    <source>
        <dbReference type="ARBA" id="ARBA00023008"/>
    </source>
</evidence>
<dbReference type="AlphaFoldDB" id="A0A0D3KFV3"/>
<feature type="active site" description="Schiff-base intermediate with substrate; via topaquinone" evidence="6">
    <location>
        <position position="549"/>
    </location>
</feature>
<comment type="cofactor">
    <cofactor evidence="8">
        <name>Cu cation</name>
        <dbReference type="ChEBI" id="CHEBI:23378"/>
    </cofactor>
    <text evidence="8">Contains 1 topaquinone per subunit.</text>
</comment>
<evidence type="ECO:0000256" key="9">
    <source>
        <dbReference type="SAM" id="Phobius"/>
    </source>
</evidence>
<evidence type="ECO:0000256" key="2">
    <source>
        <dbReference type="ARBA" id="ARBA00022723"/>
    </source>
</evidence>
<keyword evidence="4 8" id="KW-0560">Oxidoreductase</keyword>
<dbReference type="EC" id="1.4.3.-" evidence="8"/>
<dbReference type="Gene3D" id="3.10.450.40">
    <property type="match status" value="1"/>
</dbReference>
<dbReference type="GO" id="GO:0005507">
    <property type="term" value="F:copper ion binding"/>
    <property type="evidence" value="ECO:0007669"/>
    <property type="project" value="InterPro"/>
</dbReference>
<evidence type="ECO:0000256" key="7">
    <source>
        <dbReference type="PIRSR" id="PIRSR600269-51"/>
    </source>
</evidence>
<evidence type="ECO:0000256" key="8">
    <source>
        <dbReference type="RuleBase" id="RU000672"/>
    </source>
</evidence>
<dbReference type="EnsemblProtists" id="EOD34638">
    <property type="protein sequence ID" value="EOD34638"/>
    <property type="gene ID" value="EMIHUDRAFT_111175"/>
</dbReference>
<dbReference type="GO" id="GO:0009308">
    <property type="term" value="P:amine metabolic process"/>
    <property type="evidence" value="ECO:0007669"/>
    <property type="project" value="UniProtKB-UniRule"/>
</dbReference>
<keyword evidence="3 6" id="KW-0801">TPQ</keyword>
<organism evidence="11 12">
    <name type="scientific">Emiliania huxleyi (strain CCMP1516)</name>
    <dbReference type="NCBI Taxonomy" id="280463"/>
    <lineage>
        <taxon>Eukaryota</taxon>
        <taxon>Haptista</taxon>
        <taxon>Haptophyta</taxon>
        <taxon>Prymnesiophyceae</taxon>
        <taxon>Isochrysidales</taxon>
        <taxon>Noelaerhabdaceae</taxon>
        <taxon>Emiliania</taxon>
    </lineage>
</organism>
<name>A0A0D3KFV3_EMIH1</name>
<keyword evidence="5 8" id="KW-0186">Copper</keyword>
<dbReference type="PANTHER" id="PTHR10638:SF20">
    <property type="entry name" value="AMINE OXIDASE"/>
    <property type="match status" value="1"/>
</dbReference>
<protein>
    <recommendedName>
        <fullName evidence="8">Amine oxidase</fullName>
        <ecNumber evidence="8">1.4.3.-</ecNumber>
    </recommendedName>
</protein>
<keyword evidence="12" id="KW-1185">Reference proteome</keyword>
<keyword evidence="2 8" id="KW-0479">Metal-binding</keyword>
<dbReference type="GO" id="GO:0048038">
    <property type="term" value="F:quinone binding"/>
    <property type="evidence" value="ECO:0007669"/>
    <property type="project" value="InterPro"/>
</dbReference>
<dbReference type="InterPro" id="IPR016182">
    <property type="entry name" value="Cu_amine_oxidase_N-reg"/>
</dbReference>
<dbReference type="SUPFAM" id="SSF49998">
    <property type="entry name" value="Amine oxidase catalytic domain"/>
    <property type="match status" value="1"/>
</dbReference>
<dbReference type="InterPro" id="IPR049947">
    <property type="entry name" value="Cu_Am_Ox_Cu-bd"/>
</dbReference>
<comment type="PTM">
    <text evidence="7 8">Topaquinone (TPQ) is generated by copper-dependent autoxidation of a specific tyrosyl residue.</text>
</comment>
<dbReference type="Gene3D" id="2.70.98.20">
    <property type="entry name" value="Copper amine oxidase, catalytic domain"/>
    <property type="match status" value="1"/>
</dbReference>
<dbReference type="InterPro" id="IPR015798">
    <property type="entry name" value="Cu_amine_oxidase_C"/>
</dbReference>
<dbReference type="PaxDb" id="2903-EOD34638"/>
<dbReference type="PANTHER" id="PTHR10638">
    <property type="entry name" value="COPPER AMINE OXIDASE"/>
    <property type="match status" value="1"/>
</dbReference>
<accession>A0A0D3KFV3</accession>
<evidence type="ECO:0000313" key="12">
    <source>
        <dbReference type="Proteomes" id="UP000013827"/>
    </source>
</evidence>
<sequence>MAERGLSERDTATLLSSEMDSSFSVAAPSRRPLSAMILAVGIIAAGGVAAAFRRQVPARAVEPADEKFAPAEEKWAAGPLPRHWIFDDLSASEVRAVAAYVIASRPGTSASYFGGKPLKGDYITGTSAVELVQPPKADALAYVNGETDTPPKRFARVTIARGRRLALSAFAGQRTASLHGRVGVNRSLASPDVMEYRVGPIHGCDAGDCDEATAGSPLVPLLEPGAVSFEKRPVDMSDNSCFVGIGAVLAPLEKLLVESFGRVFGLATFGLSADAYSGGADGSVLPFSFNDISATAAARVYKLQFFWIREPENTQAMWLHGLPFTLRSATVGANEPSFYDFFYCGQGPYPTPASLLDAIAAGKAQRCSYKPPASDGLAGGWDVPSSEESEDYKFLVPERRLIEWGEWSFFATMRPSTGLAAMDLRFRGERVAYELSLAEAAALYSGTANDQVFYLDSAYSMSQLGGDLKPGLDCPVGAAFLDGTLWNLPGGVGAINANVSQAKPYKAFCVFEQPLDGSHWRHLQLFDKRVDGVPASQLVVRAVTAVGNYDYVTQFSFGPAGGVRVGFEFAGYMETRWFSPDTTPFERPLGEVVRSNLAAPLHSHFGCFKVDLDASPAGESFELTTITSGVKQDSGVPNPHRWATKYVVREYPSVEGVNTSTFAPSAAKPTVWAVVDNAHAAAATAPSGKPGYSISLGPTVLQTLPAEHPFVKATAFSKYPLAIARRKEEEPRPSSVYDLFGPGELATLSTREGIVQTDLVAWVTLGKEHLPRTEDLPLISNFGTHFDLLPHNRFPVNAALSRPKRQPAERN</sequence>
<feature type="active site" description="Proton acceptor" evidence="6">
    <location>
        <position position="456"/>
    </location>
</feature>
<dbReference type="GO" id="GO:0008131">
    <property type="term" value="F:primary methylamine oxidase activity"/>
    <property type="evidence" value="ECO:0007669"/>
    <property type="project" value="InterPro"/>
</dbReference>
<evidence type="ECO:0000256" key="3">
    <source>
        <dbReference type="ARBA" id="ARBA00022772"/>
    </source>
</evidence>
<keyword evidence="9" id="KW-0472">Membrane</keyword>
<reference evidence="11" key="2">
    <citation type="submission" date="2024-10" db="UniProtKB">
        <authorList>
            <consortium name="EnsemblProtists"/>
        </authorList>
    </citation>
    <scope>IDENTIFICATION</scope>
</reference>
<reference evidence="12" key="1">
    <citation type="journal article" date="2013" name="Nature">
        <title>Pan genome of the phytoplankton Emiliania underpins its global distribution.</title>
        <authorList>
            <person name="Read B.A."/>
            <person name="Kegel J."/>
            <person name="Klute M.J."/>
            <person name="Kuo A."/>
            <person name="Lefebvre S.C."/>
            <person name="Maumus F."/>
            <person name="Mayer C."/>
            <person name="Miller J."/>
            <person name="Monier A."/>
            <person name="Salamov A."/>
            <person name="Young J."/>
            <person name="Aguilar M."/>
            <person name="Claverie J.M."/>
            <person name="Frickenhaus S."/>
            <person name="Gonzalez K."/>
            <person name="Herman E.K."/>
            <person name="Lin Y.C."/>
            <person name="Napier J."/>
            <person name="Ogata H."/>
            <person name="Sarno A.F."/>
            <person name="Shmutz J."/>
            <person name="Schroeder D."/>
            <person name="de Vargas C."/>
            <person name="Verret F."/>
            <person name="von Dassow P."/>
            <person name="Valentin K."/>
            <person name="Van de Peer Y."/>
            <person name="Wheeler G."/>
            <person name="Dacks J.B."/>
            <person name="Delwiche C.F."/>
            <person name="Dyhrman S.T."/>
            <person name="Glockner G."/>
            <person name="John U."/>
            <person name="Richards T."/>
            <person name="Worden A.Z."/>
            <person name="Zhang X."/>
            <person name="Grigoriev I.V."/>
            <person name="Allen A.E."/>
            <person name="Bidle K."/>
            <person name="Borodovsky M."/>
            <person name="Bowler C."/>
            <person name="Brownlee C."/>
            <person name="Cock J.M."/>
            <person name="Elias M."/>
            <person name="Gladyshev V.N."/>
            <person name="Groth M."/>
            <person name="Guda C."/>
            <person name="Hadaegh A."/>
            <person name="Iglesias-Rodriguez M.D."/>
            <person name="Jenkins J."/>
            <person name="Jones B.M."/>
            <person name="Lawson T."/>
            <person name="Leese F."/>
            <person name="Lindquist E."/>
            <person name="Lobanov A."/>
            <person name="Lomsadze A."/>
            <person name="Malik S.B."/>
            <person name="Marsh M.E."/>
            <person name="Mackinder L."/>
            <person name="Mock T."/>
            <person name="Mueller-Roeber B."/>
            <person name="Pagarete A."/>
            <person name="Parker M."/>
            <person name="Probert I."/>
            <person name="Quesneville H."/>
            <person name="Raines C."/>
            <person name="Rensing S.A."/>
            <person name="Riano-Pachon D.M."/>
            <person name="Richier S."/>
            <person name="Rokitta S."/>
            <person name="Shiraiwa Y."/>
            <person name="Soanes D.M."/>
            <person name="van der Giezen M."/>
            <person name="Wahlund T.M."/>
            <person name="Williams B."/>
            <person name="Wilson W."/>
            <person name="Wolfe G."/>
            <person name="Wurch L.L."/>
        </authorList>
    </citation>
    <scope>NUCLEOTIDE SEQUENCE</scope>
</reference>
<keyword evidence="9" id="KW-1133">Transmembrane helix</keyword>
<evidence type="ECO:0000256" key="4">
    <source>
        <dbReference type="ARBA" id="ARBA00023002"/>
    </source>
</evidence>
<dbReference type="RefSeq" id="XP_005787067.1">
    <property type="nucleotide sequence ID" value="XM_005787010.1"/>
</dbReference>
<evidence type="ECO:0000256" key="6">
    <source>
        <dbReference type="PIRSR" id="PIRSR600269-50"/>
    </source>
</evidence>
<proteinExistence type="inferred from homology"/>
<comment type="similarity">
    <text evidence="1 8">Belongs to the copper/topaquinone oxidase family.</text>
</comment>
<dbReference type="GeneID" id="17279908"/>
<feature type="domain" description="Copper amine oxidase catalytic" evidence="10">
    <location>
        <begin position="391"/>
        <end position="799"/>
    </location>
</feature>
<dbReference type="OMA" id="SSMWNMN"/>
<dbReference type="Pfam" id="PF01179">
    <property type="entry name" value="Cu_amine_oxid"/>
    <property type="match status" value="1"/>
</dbReference>
<dbReference type="eggNOG" id="KOG1186">
    <property type="taxonomic scope" value="Eukaryota"/>
</dbReference>